<evidence type="ECO:0000313" key="6">
    <source>
        <dbReference type="EMBL" id="ETL26355.1"/>
    </source>
</evidence>
<dbReference type="VEuPathDB" id="FungiDB:PPTG_05960"/>
<proteinExistence type="predicted"/>
<dbReference type="InterPro" id="IPR009057">
    <property type="entry name" value="Homeodomain-like_sf"/>
</dbReference>
<dbReference type="Proteomes" id="UP000053864">
    <property type="component" value="Unassembled WGS sequence"/>
</dbReference>
<keyword evidence="1" id="KW-0805">Transcription regulation</keyword>
<evidence type="ECO:0000256" key="3">
    <source>
        <dbReference type="ARBA" id="ARBA00023242"/>
    </source>
</evidence>
<sequence length="282" mass="31144">MTITHSVQQEFLDDETKDLICIPFIPNSSSPASIAVHSRPLTQQVVPTPALLTQMPARTAESTKGERWTEDEHERFLLGMELFKAGPWKKIANVVGTRDARQTMSHAQKYRQKIKRRKLGLPTTEPRRRVDDSRATSTTKRLRTMSPVEATATATGAENRVVGSSRSYDVSPRVQLPREAMNDTPRLMNGLERATGLVSTETINMASNAYSLMAEVDTGRVGRPSQQLDATLEPLDIGSEVSVARDSWVGPEELWDFLDGRPIAQPDVAGAHVQEAGNQLSV</sequence>
<dbReference type="PANTHER" id="PTHR12802">
    <property type="entry name" value="SWI/SNF COMPLEX-RELATED"/>
    <property type="match status" value="1"/>
</dbReference>
<dbReference type="Pfam" id="PF00249">
    <property type="entry name" value="Myb_DNA-binding"/>
    <property type="match status" value="1"/>
</dbReference>
<organism evidence="6">
    <name type="scientific">Phytophthora nicotianae</name>
    <name type="common">Potato buckeye rot agent</name>
    <name type="synonym">Phytophthora parasitica</name>
    <dbReference type="NCBI Taxonomy" id="4792"/>
    <lineage>
        <taxon>Eukaryota</taxon>
        <taxon>Sar</taxon>
        <taxon>Stramenopiles</taxon>
        <taxon>Oomycota</taxon>
        <taxon>Peronosporomycetes</taxon>
        <taxon>Peronosporales</taxon>
        <taxon>Peronosporaceae</taxon>
        <taxon>Phytophthora</taxon>
    </lineage>
</organism>
<feature type="domain" description="HTH myb-type" evidence="5">
    <location>
        <begin position="60"/>
        <end position="115"/>
    </location>
</feature>
<reference evidence="6" key="1">
    <citation type="submission" date="2013-11" db="EMBL/GenBank/DDBJ databases">
        <title>The Genome Sequence of Phytophthora parasitica CJ05E6.</title>
        <authorList>
            <consortium name="The Broad Institute Genomics Platform"/>
            <person name="Russ C."/>
            <person name="Tyler B."/>
            <person name="Panabieres F."/>
            <person name="Shan W."/>
            <person name="Tripathy S."/>
            <person name="Grunwald N."/>
            <person name="Machado M."/>
            <person name="Johnson C.S."/>
            <person name="Arredondo F."/>
            <person name="Hong C."/>
            <person name="Coffey M."/>
            <person name="Young S.K."/>
            <person name="Zeng Q."/>
            <person name="Gargeya S."/>
            <person name="Fitzgerald M."/>
            <person name="Abouelleil A."/>
            <person name="Alvarado L."/>
            <person name="Chapman S.B."/>
            <person name="Gainer-Dewar J."/>
            <person name="Goldberg J."/>
            <person name="Griggs A."/>
            <person name="Gujja S."/>
            <person name="Hansen M."/>
            <person name="Howarth C."/>
            <person name="Imamovic A."/>
            <person name="Ireland A."/>
            <person name="Larimer J."/>
            <person name="McCowan C."/>
            <person name="Murphy C."/>
            <person name="Pearson M."/>
            <person name="Poon T.W."/>
            <person name="Priest M."/>
            <person name="Roberts A."/>
            <person name="Saif S."/>
            <person name="Shea T."/>
            <person name="Sykes S."/>
            <person name="Wortman J."/>
            <person name="Nusbaum C."/>
            <person name="Birren B."/>
        </authorList>
    </citation>
    <scope>NUCLEOTIDE SEQUENCE [LARGE SCALE GENOMIC DNA]</scope>
    <source>
        <strain evidence="6">CJ05E6</strain>
    </source>
</reference>
<feature type="compositionally biased region" description="Basic and acidic residues" evidence="4">
    <location>
        <begin position="125"/>
        <end position="134"/>
    </location>
</feature>
<feature type="region of interest" description="Disordered" evidence="4">
    <location>
        <begin position="120"/>
        <end position="141"/>
    </location>
</feature>
<dbReference type="InterPro" id="IPR017930">
    <property type="entry name" value="Myb_dom"/>
</dbReference>
<dbReference type="InterPro" id="IPR006447">
    <property type="entry name" value="Myb_dom_plants"/>
</dbReference>
<dbReference type="CDD" id="cd00167">
    <property type="entry name" value="SANT"/>
    <property type="match status" value="1"/>
</dbReference>
<dbReference type="NCBIfam" id="TIGR01557">
    <property type="entry name" value="myb_SHAQKYF"/>
    <property type="match status" value="1"/>
</dbReference>
<dbReference type="PANTHER" id="PTHR12802:SF155">
    <property type="entry name" value="DEUBIQUITINASE MYSM1"/>
    <property type="match status" value="1"/>
</dbReference>
<evidence type="ECO:0000256" key="2">
    <source>
        <dbReference type="ARBA" id="ARBA00023163"/>
    </source>
</evidence>
<accession>W2HWM5</accession>
<dbReference type="Gene3D" id="1.10.10.60">
    <property type="entry name" value="Homeodomain-like"/>
    <property type="match status" value="1"/>
</dbReference>
<keyword evidence="2" id="KW-0804">Transcription</keyword>
<dbReference type="SUPFAM" id="SSF46689">
    <property type="entry name" value="Homeodomain-like"/>
    <property type="match status" value="1"/>
</dbReference>
<dbReference type="EMBL" id="KI676273">
    <property type="protein sequence ID" value="ETL26355.1"/>
    <property type="molecule type" value="Genomic_DNA"/>
</dbReference>
<dbReference type="SMART" id="SM00717">
    <property type="entry name" value="SANT"/>
    <property type="match status" value="1"/>
</dbReference>
<protein>
    <recommendedName>
        <fullName evidence="5">HTH myb-type domain-containing protein</fullName>
    </recommendedName>
</protein>
<gene>
    <name evidence="6" type="ORF">L916_19962</name>
</gene>
<evidence type="ECO:0000256" key="4">
    <source>
        <dbReference type="SAM" id="MobiDB-lite"/>
    </source>
</evidence>
<dbReference type="GO" id="GO:0003677">
    <property type="term" value="F:DNA binding"/>
    <property type="evidence" value="ECO:0007669"/>
    <property type="project" value="InterPro"/>
</dbReference>
<dbReference type="PROSITE" id="PS51294">
    <property type="entry name" value="HTH_MYB"/>
    <property type="match status" value="1"/>
</dbReference>
<dbReference type="AlphaFoldDB" id="W2HWM5"/>
<name>W2HWM5_PHYNI</name>
<keyword evidence="3" id="KW-0539">Nucleus</keyword>
<dbReference type="InterPro" id="IPR001005">
    <property type="entry name" value="SANT/Myb"/>
</dbReference>
<evidence type="ECO:0000259" key="5">
    <source>
        <dbReference type="PROSITE" id="PS51294"/>
    </source>
</evidence>
<evidence type="ECO:0000256" key="1">
    <source>
        <dbReference type="ARBA" id="ARBA00023015"/>
    </source>
</evidence>